<dbReference type="EMBL" id="JAAGWB010000002">
    <property type="protein sequence ID" value="NEN49458.1"/>
    <property type="molecule type" value="Genomic_DNA"/>
</dbReference>
<feature type="binding site" evidence="2">
    <location>
        <begin position="229"/>
        <end position="236"/>
    </location>
    <ligand>
        <name>ATP</name>
        <dbReference type="ChEBI" id="CHEBI:30616"/>
    </ligand>
</feature>
<keyword evidence="2" id="KW-0067">ATP-binding</keyword>
<protein>
    <submittedName>
        <fullName evidence="5">Fic family protein</fullName>
    </submittedName>
</protein>
<name>A0A6P0H1D2_9ACTN</name>
<dbReference type="AlphaFoldDB" id="A0A6P0H1D2"/>
<reference evidence="4 6" key="1">
    <citation type="submission" date="2020-01" db="EMBL/GenBank/DDBJ databases">
        <title>the WGS Modestobacter muralis CPCC 204518.</title>
        <authorList>
            <person name="Jiang Z."/>
        </authorList>
    </citation>
    <scope>NUCLEOTIDE SEQUENCE [LARGE SCALE GENOMIC DNA]</scope>
    <source>
        <strain evidence="4 6">DSM 100205</strain>
    </source>
</reference>
<dbReference type="PANTHER" id="PTHR13504">
    <property type="entry name" value="FIDO DOMAIN-CONTAINING PROTEIN DDB_G0283145"/>
    <property type="match status" value="1"/>
</dbReference>
<keyword evidence="2" id="KW-0547">Nucleotide-binding</keyword>
<evidence type="ECO:0000259" key="3">
    <source>
        <dbReference type="PROSITE" id="PS51459"/>
    </source>
</evidence>
<dbReference type="InterPro" id="IPR036597">
    <property type="entry name" value="Fido-like_dom_sf"/>
</dbReference>
<sequence>MSSDGEPWPAVSQREVSWRPTLPADLVPRSVRERHSGPYLAAVVSPIAARTPSLDAATATLADEASREIARFDAQLGGEIAPFATVLLRSESASSSQIEQLTAGAKAIAVAELGDGANKNAASVLGNVRAMRAALDLADDLNPSTILAMHAALLDEVEPTIAGRWRTDQVWIGGDTYGPHGAAFIPPVADEVPALIDDLVAFARREDVPVLTLAAVSHAQFETIHPFPDGNGRTGRALIHALLRRQELTRAVTVPVSAGLLSGIDDYFAALTAYRDGDPAPIVSALANGALAAVVNARELVAELHEVRARWDDVVSARRDAAAWRVADLLLRQPVLDAATIAREVGVTPGNALRALEPLLAAGVVTEFTGRARHRLWQAAEVLTAVDAFATRAGRRQAPRP</sequence>
<dbReference type="Pfam" id="PF02661">
    <property type="entry name" value="Fic"/>
    <property type="match status" value="1"/>
</dbReference>
<dbReference type="SUPFAM" id="SSF140931">
    <property type="entry name" value="Fic-like"/>
    <property type="match status" value="1"/>
</dbReference>
<dbReference type="InterPro" id="IPR003812">
    <property type="entry name" value="Fido"/>
</dbReference>
<dbReference type="SUPFAM" id="SSF46785">
    <property type="entry name" value="Winged helix' DNA-binding domain"/>
    <property type="match status" value="1"/>
</dbReference>
<dbReference type="EMBL" id="JAAGWH010000002">
    <property type="protein sequence ID" value="NEK92691.1"/>
    <property type="molecule type" value="Genomic_DNA"/>
</dbReference>
<dbReference type="Gene3D" id="1.10.3290.10">
    <property type="entry name" value="Fido-like domain"/>
    <property type="match status" value="1"/>
</dbReference>
<feature type="domain" description="Fido" evidence="3">
    <location>
        <begin position="141"/>
        <end position="288"/>
    </location>
</feature>
<accession>A0A6P0H1D2</accession>
<keyword evidence="6" id="KW-1185">Reference proteome</keyword>
<comment type="caution">
    <text evidence="5">The sequence shown here is derived from an EMBL/GenBank/DDBJ whole genome shotgun (WGS) entry which is preliminary data.</text>
</comment>
<proteinExistence type="predicted"/>
<dbReference type="Proteomes" id="UP000468828">
    <property type="component" value="Unassembled WGS sequence"/>
</dbReference>
<evidence type="ECO:0000313" key="7">
    <source>
        <dbReference type="Proteomes" id="UP000471152"/>
    </source>
</evidence>
<evidence type="ECO:0000256" key="2">
    <source>
        <dbReference type="PIRSR" id="PIRSR640198-2"/>
    </source>
</evidence>
<dbReference type="PROSITE" id="PS51459">
    <property type="entry name" value="FIDO"/>
    <property type="match status" value="1"/>
</dbReference>
<evidence type="ECO:0000313" key="6">
    <source>
        <dbReference type="Proteomes" id="UP000468828"/>
    </source>
</evidence>
<evidence type="ECO:0000313" key="4">
    <source>
        <dbReference type="EMBL" id="NEK92691.1"/>
    </source>
</evidence>
<dbReference type="InterPro" id="IPR036390">
    <property type="entry name" value="WH_DNA-bd_sf"/>
</dbReference>
<gene>
    <name evidence="5" type="ORF">G3R41_00680</name>
    <name evidence="4" type="ORF">GCU67_00680</name>
</gene>
<organism evidence="5 7">
    <name type="scientific">Modestobacter muralis</name>
    <dbReference type="NCBI Taxonomy" id="1608614"/>
    <lineage>
        <taxon>Bacteria</taxon>
        <taxon>Bacillati</taxon>
        <taxon>Actinomycetota</taxon>
        <taxon>Actinomycetes</taxon>
        <taxon>Geodermatophilales</taxon>
        <taxon>Geodermatophilaceae</taxon>
        <taxon>Modestobacter</taxon>
    </lineage>
</organism>
<dbReference type="InterPro" id="IPR040198">
    <property type="entry name" value="Fido_containing"/>
</dbReference>
<dbReference type="GO" id="GO:0005524">
    <property type="term" value="F:ATP binding"/>
    <property type="evidence" value="ECO:0007669"/>
    <property type="project" value="UniProtKB-KW"/>
</dbReference>
<dbReference type="Proteomes" id="UP000471152">
    <property type="component" value="Unassembled WGS sequence"/>
</dbReference>
<evidence type="ECO:0000313" key="5">
    <source>
        <dbReference type="EMBL" id="NEN49458.1"/>
    </source>
</evidence>
<reference evidence="5 7" key="2">
    <citation type="submission" date="2020-02" db="EMBL/GenBank/DDBJ databases">
        <title>The WGS of Modestobacter muralis DSM 100205.</title>
        <authorList>
            <person name="Jiang Z."/>
        </authorList>
    </citation>
    <scope>NUCLEOTIDE SEQUENCE [LARGE SCALE GENOMIC DNA]</scope>
    <source>
        <strain evidence="5 7">DSM 100205</strain>
    </source>
</reference>
<dbReference type="PANTHER" id="PTHR13504:SF38">
    <property type="entry name" value="FIDO DOMAIN-CONTAINING PROTEIN"/>
    <property type="match status" value="1"/>
</dbReference>
<evidence type="ECO:0000256" key="1">
    <source>
        <dbReference type="PIRSR" id="PIRSR640198-1"/>
    </source>
</evidence>
<feature type="active site" evidence="1">
    <location>
        <position position="225"/>
    </location>
</feature>